<keyword evidence="2" id="KW-1185">Reference proteome</keyword>
<proteinExistence type="predicted"/>
<evidence type="ECO:0008006" key="3">
    <source>
        <dbReference type="Google" id="ProtNLM"/>
    </source>
</evidence>
<dbReference type="RefSeq" id="WP_167682363.1">
    <property type="nucleotide sequence ID" value="NZ_JAATWB010000008.1"/>
</dbReference>
<protein>
    <recommendedName>
        <fullName evidence="3">Hsp70 family protein</fullName>
    </recommendedName>
</protein>
<organism evidence="1 2">
    <name type="scientific">Rhodocyclus gracilis</name>
    <dbReference type="NCBI Taxonomy" id="2929842"/>
    <lineage>
        <taxon>Bacteria</taxon>
        <taxon>Pseudomonadati</taxon>
        <taxon>Pseudomonadota</taxon>
        <taxon>Betaproteobacteria</taxon>
        <taxon>Rhodocyclales</taxon>
        <taxon>Rhodocyclaceae</taxon>
        <taxon>Rhodocyclus</taxon>
    </lineage>
</organism>
<sequence length="452" mass="50772">MQCHGKDFSDEREVVLGLDFGTSAAKVVIGDAALGKAFAVPFADQMGIERYLLPCRLYESDGVYSLHRGDQTHRDLKLALIAEPTDATLQARVVAFLALVIRHARGWLFAQHADIYRTTHLVWKLVVGLPAATHLKDDLSLVFAETSLAAWLVAGGPEFVDRQSVDAALLRSRELTRSLERRAEAEDVEVDVVPEIAAQIYGFVNSTSFDKKAENLFLMVDVGAGSVDSSLFHVRPARGGKWDFEFFTSVVEPHGAMNLHRHRIRWWEEALSKPGVRADGLAQALNRLKFPTDRLAPLPNGYSSYFDDVTVTFDDNRKDPDETFFAKKVLTQVRGQTYWRTWKDGFLPQSSLRGIPVFFCGGGTRIPFYQRLRGELQSMPNFSWLKATPRVIDIPQNLEAPGLLRDDFDRLTVAYGLSFLEVGKITKSIPQPKITVNPVSSWRESYVDKDHC</sequence>
<name>A0ABX0WJS6_9RHOO</name>
<evidence type="ECO:0000313" key="1">
    <source>
        <dbReference type="EMBL" id="NJA89807.1"/>
    </source>
</evidence>
<comment type="caution">
    <text evidence="1">The sequence shown here is derived from an EMBL/GenBank/DDBJ whole genome shotgun (WGS) entry which is preliminary data.</text>
</comment>
<gene>
    <name evidence="1" type="ORF">HCX48_11310</name>
</gene>
<reference evidence="2" key="1">
    <citation type="submission" date="2020-03" db="EMBL/GenBank/DDBJ databases">
        <title>Whole-genome sequence of the purple nonsulfur bacterium Rhodocyclus tenuis DSM112.</title>
        <authorList>
            <person name="Kyndt J.A."/>
            <person name="Meyer T.E."/>
        </authorList>
    </citation>
    <scope>NUCLEOTIDE SEQUENCE [LARGE SCALE GENOMIC DNA]</scope>
    <source>
        <strain evidence="2">DSM 112</strain>
    </source>
</reference>
<accession>A0ABX0WJS6</accession>
<dbReference type="EMBL" id="JAATWB010000008">
    <property type="protein sequence ID" value="NJA89807.1"/>
    <property type="molecule type" value="Genomic_DNA"/>
</dbReference>
<dbReference type="Proteomes" id="UP000720344">
    <property type="component" value="Unassembled WGS sequence"/>
</dbReference>
<evidence type="ECO:0000313" key="2">
    <source>
        <dbReference type="Proteomes" id="UP000720344"/>
    </source>
</evidence>